<dbReference type="EMBL" id="PEBV01000001">
    <property type="protein sequence ID" value="PTQ54946.1"/>
    <property type="molecule type" value="Genomic_DNA"/>
</dbReference>
<dbReference type="Pfam" id="PF02050">
    <property type="entry name" value="FliJ"/>
    <property type="match status" value="1"/>
</dbReference>
<dbReference type="GO" id="GO:0044781">
    <property type="term" value="P:bacterial-type flagellum organization"/>
    <property type="evidence" value="ECO:0007669"/>
    <property type="project" value="UniProtKB-KW"/>
</dbReference>
<dbReference type="GO" id="GO:0006935">
    <property type="term" value="P:chemotaxis"/>
    <property type="evidence" value="ECO:0007669"/>
    <property type="project" value="UniProtKB-KW"/>
</dbReference>
<dbReference type="Proteomes" id="UP000243024">
    <property type="component" value="Unassembled WGS sequence"/>
</dbReference>
<evidence type="ECO:0000313" key="15">
    <source>
        <dbReference type="Proteomes" id="UP000243024"/>
    </source>
</evidence>
<dbReference type="GO" id="GO:0071973">
    <property type="term" value="P:bacterial-type flagellum-dependent cell motility"/>
    <property type="evidence" value="ECO:0007669"/>
    <property type="project" value="InterPro"/>
</dbReference>
<keyword evidence="6" id="KW-0145">Chemotaxis</keyword>
<name>A0A179ISA1_HYDSH</name>
<evidence type="ECO:0000256" key="12">
    <source>
        <dbReference type="SAM" id="MobiDB-lite"/>
    </source>
</evidence>
<dbReference type="GO" id="GO:0005886">
    <property type="term" value="C:plasma membrane"/>
    <property type="evidence" value="ECO:0007669"/>
    <property type="project" value="UniProtKB-SubCell"/>
</dbReference>
<evidence type="ECO:0000256" key="10">
    <source>
        <dbReference type="ARBA" id="ARBA00023225"/>
    </source>
</evidence>
<keyword evidence="4" id="KW-0813">Transport</keyword>
<evidence type="ECO:0000256" key="8">
    <source>
        <dbReference type="ARBA" id="ARBA00022927"/>
    </source>
</evidence>
<evidence type="ECO:0000256" key="7">
    <source>
        <dbReference type="ARBA" id="ARBA00022795"/>
    </source>
</evidence>
<gene>
    <name evidence="14" type="ORF">HSCHL_1889</name>
    <name evidence="13" type="ORF">SA87_09275</name>
</gene>
<evidence type="ECO:0000313" key="16">
    <source>
        <dbReference type="Proteomes" id="UP000244180"/>
    </source>
</evidence>
<proteinExistence type="inferred from homology"/>
<evidence type="ECO:0000256" key="2">
    <source>
        <dbReference type="ARBA" id="ARBA00010004"/>
    </source>
</evidence>
<evidence type="ECO:0000313" key="13">
    <source>
        <dbReference type="EMBL" id="OAR04702.1"/>
    </source>
</evidence>
<keyword evidence="5" id="KW-1003">Cell membrane</keyword>
<keyword evidence="9" id="KW-0472">Membrane</keyword>
<keyword evidence="11" id="KW-0175">Coiled coil</keyword>
<dbReference type="STRING" id="1484.SA87_09275"/>
<dbReference type="Proteomes" id="UP000244180">
    <property type="component" value="Unassembled WGS sequence"/>
</dbReference>
<dbReference type="GO" id="GO:0009288">
    <property type="term" value="C:bacterial-type flagellum"/>
    <property type="evidence" value="ECO:0007669"/>
    <property type="project" value="InterPro"/>
</dbReference>
<evidence type="ECO:0000256" key="9">
    <source>
        <dbReference type="ARBA" id="ARBA00023136"/>
    </source>
</evidence>
<comment type="subcellular location">
    <subcellularLocation>
        <location evidence="1">Cell membrane</location>
        <topology evidence="1">Peripheral membrane protein</topology>
        <orientation evidence="1">Cytoplasmic side</orientation>
    </subcellularLocation>
</comment>
<organism evidence="13 15">
    <name type="scientific">Hydrogenibacillus schlegelii</name>
    <name type="common">Bacillus schlegelii</name>
    <dbReference type="NCBI Taxonomy" id="1484"/>
    <lineage>
        <taxon>Bacteria</taxon>
        <taxon>Bacillati</taxon>
        <taxon>Bacillota</taxon>
        <taxon>Bacilli</taxon>
        <taxon>Bacillales</taxon>
        <taxon>Bacillales Family X. Incertae Sedis</taxon>
        <taxon>Hydrogenibacillus</taxon>
    </lineage>
</organism>
<feature type="region of interest" description="Disordered" evidence="12">
    <location>
        <begin position="1"/>
        <end position="31"/>
    </location>
</feature>
<keyword evidence="15" id="KW-1185">Reference proteome</keyword>
<evidence type="ECO:0000256" key="3">
    <source>
        <dbReference type="ARBA" id="ARBA00020392"/>
    </source>
</evidence>
<keyword evidence="7" id="KW-1005">Bacterial flagellum biogenesis</keyword>
<dbReference type="Gene3D" id="1.10.287.1700">
    <property type="match status" value="1"/>
</dbReference>
<evidence type="ECO:0000256" key="1">
    <source>
        <dbReference type="ARBA" id="ARBA00004413"/>
    </source>
</evidence>
<sequence>MIRSVDRTGSRLRPVRRPIRSADRRPNRFADENGGKAVRWLERLKRLAEQEKALRELRLREAEAAAREAEARLLARQAEAAAAAAQVLGRAEAGVPAYALLVAAADVWRLREALRSEEAAHRAAMEGVAARRSEVLEKRREVRAYERLSDRVRARAQAEAVRREQAFFDEVAVQGWRRRQGGDDDG</sequence>
<evidence type="ECO:0000256" key="11">
    <source>
        <dbReference type="SAM" id="Coils"/>
    </source>
</evidence>
<evidence type="ECO:0000256" key="6">
    <source>
        <dbReference type="ARBA" id="ARBA00022500"/>
    </source>
</evidence>
<feature type="compositionally biased region" description="Basic and acidic residues" evidence="12">
    <location>
        <begin position="20"/>
        <end position="31"/>
    </location>
</feature>
<dbReference type="EMBL" id="JXBB01000012">
    <property type="protein sequence ID" value="OAR04702.1"/>
    <property type="molecule type" value="Genomic_DNA"/>
</dbReference>
<reference evidence="13 15" key="1">
    <citation type="submission" date="2015-09" db="EMBL/GenBank/DDBJ databases">
        <title>Draft genome sequence of Hydrogenibacillus schlegelii DSM 2000.</title>
        <authorList>
            <person name="Hemp J."/>
        </authorList>
    </citation>
    <scope>NUCLEOTIDE SEQUENCE [LARGE SCALE GENOMIC DNA]</scope>
    <source>
        <strain evidence="13 15">MA 48</strain>
    </source>
</reference>
<protein>
    <recommendedName>
        <fullName evidence="3">Flagellar FliJ protein</fullName>
    </recommendedName>
</protein>
<accession>A0A179ISA1</accession>
<comment type="caution">
    <text evidence="13">The sequence shown here is derived from an EMBL/GenBank/DDBJ whole genome shotgun (WGS) entry which is preliminary data.</text>
</comment>
<dbReference type="InterPro" id="IPR012823">
    <property type="entry name" value="Flagell_FliJ"/>
</dbReference>
<dbReference type="AlphaFoldDB" id="A0A179ISA1"/>
<evidence type="ECO:0000313" key="14">
    <source>
        <dbReference type="EMBL" id="PTQ54946.1"/>
    </source>
</evidence>
<keyword evidence="8" id="KW-0653">Protein transport</keyword>
<feature type="coiled-coil region" evidence="11">
    <location>
        <begin position="45"/>
        <end position="79"/>
    </location>
</feature>
<evidence type="ECO:0000256" key="4">
    <source>
        <dbReference type="ARBA" id="ARBA00022448"/>
    </source>
</evidence>
<evidence type="ECO:0000256" key="5">
    <source>
        <dbReference type="ARBA" id="ARBA00022475"/>
    </source>
</evidence>
<reference evidence="14 16" key="2">
    <citation type="submission" date="2017-08" db="EMBL/GenBank/DDBJ databases">
        <title>Burning lignite coal seam in the remote Altai Mountains harbors a hydrogen-driven thermophilic microbial community.</title>
        <authorList>
            <person name="Kadnikov V.V."/>
            <person name="Mardanov A.V."/>
            <person name="Ivasenko D."/>
            <person name="Beletsky A.V."/>
            <person name="Karnachuk O.V."/>
            <person name="Ravin N.V."/>
        </authorList>
    </citation>
    <scope>NUCLEOTIDE SEQUENCE [LARGE SCALE GENOMIC DNA]</scope>
    <source>
        <strain evidence="14">AL33</strain>
    </source>
</reference>
<dbReference type="InterPro" id="IPR053716">
    <property type="entry name" value="Flag_assembly_chemotaxis_eff"/>
</dbReference>
<dbReference type="GO" id="GO:0015031">
    <property type="term" value="P:protein transport"/>
    <property type="evidence" value="ECO:0007669"/>
    <property type="project" value="UniProtKB-KW"/>
</dbReference>
<comment type="similarity">
    <text evidence="2">Belongs to the FliJ family.</text>
</comment>
<keyword evidence="10" id="KW-1006">Bacterial flagellum protein export</keyword>